<protein>
    <submittedName>
        <fullName evidence="1">Uncharacterized protein</fullName>
    </submittedName>
</protein>
<dbReference type="RefSeq" id="WP_134060971.1">
    <property type="nucleotide sequence ID" value="NZ_AP022586.1"/>
</dbReference>
<keyword evidence="2" id="KW-1185">Reference proteome</keyword>
<organism evidence="1 2">
    <name type="scientific">Mycolicibacterium litorale</name>
    <dbReference type="NCBI Taxonomy" id="758802"/>
    <lineage>
        <taxon>Bacteria</taxon>
        <taxon>Bacillati</taxon>
        <taxon>Actinomycetota</taxon>
        <taxon>Actinomycetes</taxon>
        <taxon>Mycobacteriales</taxon>
        <taxon>Mycobacteriaceae</taxon>
        <taxon>Mycolicibacterium</taxon>
    </lineage>
</organism>
<gene>
    <name evidence="1" type="ORF">MLIT_13560</name>
</gene>
<dbReference type="Proteomes" id="UP000466607">
    <property type="component" value="Chromosome"/>
</dbReference>
<name>A0AAD1MR28_9MYCO</name>
<reference evidence="1 2" key="1">
    <citation type="journal article" date="2019" name="Emerg. Microbes Infect.">
        <title>Comprehensive subspecies identification of 175 nontuberculous mycobacteria species based on 7547 genomic profiles.</title>
        <authorList>
            <person name="Matsumoto Y."/>
            <person name="Kinjo T."/>
            <person name="Motooka D."/>
            <person name="Nabeya D."/>
            <person name="Jung N."/>
            <person name="Uechi K."/>
            <person name="Horii T."/>
            <person name="Iida T."/>
            <person name="Fujita J."/>
            <person name="Nakamura S."/>
        </authorList>
    </citation>
    <scope>NUCLEOTIDE SEQUENCE [LARGE SCALE GENOMIC DNA]</scope>
    <source>
        <strain evidence="1 2">JCM 17423</strain>
    </source>
</reference>
<dbReference type="AlphaFoldDB" id="A0AAD1MR28"/>
<sequence length="66" mass="7253">MTRKRTPPRQGRVTVEVAEPHAVYLRGEQRTGTVEDVPVELALTWLRHGWITYAAGDALDGKGAPA</sequence>
<proteinExistence type="predicted"/>
<dbReference type="EMBL" id="AP022586">
    <property type="protein sequence ID" value="BBY15764.1"/>
    <property type="molecule type" value="Genomic_DNA"/>
</dbReference>
<accession>A0AAD1MR28</accession>
<evidence type="ECO:0000313" key="2">
    <source>
        <dbReference type="Proteomes" id="UP000466607"/>
    </source>
</evidence>
<evidence type="ECO:0000313" key="1">
    <source>
        <dbReference type="EMBL" id="BBY15764.1"/>
    </source>
</evidence>